<dbReference type="AlphaFoldDB" id="V6LMN7"/>
<feature type="modified residue" description="1-thioglycine" evidence="5">
    <location>
        <position position="91"/>
    </location>
</feature>
<evidence type="ECO:0000256" key="5">
    <source>
        <dbReference type="HAMAP-Rule" id="MF_03048"/>
    </source>
</evidence>
<dbReference type="GO" id="GO:0034227">
    <property type="term" value="P:tRNA thio-modification"/>
    <property type="evidence" value="ECO:0007669"/>
    <property type="project" value="UniProtKB-UniRule"/>
</dbReference>
<dbReference type="PANTHER" id="PTHR14986">
    <property type="entry name" value="RURM1 PROTEIN"/>
    <property type="match status" value="1"/>
</dbReference>
<evidence type="ECO:0000256" key="6">
    <source>
        <dbReference type="RuleBase" id="RU361182"/>
    </source>
</evidence>
<accession>V6LMN7</accession>
<organism evidence="7">
    <name type="scientific">Spironucleus salmonicida</name>
    <dbReference type="NCBI Taxonomy" id="348837"/>
    <lineage>
        <taxon>Eukaryota</taxon>
        <taxon>Metamonada</taxon>
        <taxon>Diplomonadida</taxon>
        <taxon>Hexamitidae</taxon>
        <taxon>Hexamitinae</taxon>
        <taxon>Spironucleus</taxon>
    </lineage>
</organism>
<dbReference type="HAMAP" id="MF_03048">
    <property type="entry name" value="Urm1"/>
    <property type="match status" value="1"/>
</dbReference>
<comment type="PTM">
    <text evidence="5">C-terminal thiocarboxylation occurs in 2 steps, it is first acyl-adenylated (-COAMP) via the hesA/moeB/thiF part of the MOCS3/UBA4 homolog, then thiocarboxylated (-COSH) via the rhodanese domain of the MOCS3/UBA4 homolog.</text>
</comment>
<keyword evidence="2 5" id="KW-1017">Isopeptide bond</keyword>
<dbReference type="Pfam" id="PF09138">
    <property type="entry name" value="Urm1"/>
    <property type="match status" value="1"/>
</dbReference>
<comment type="subcellular location">
    <subcellularLocation>
        <location evidence="5 6">Cytoplasm</location>
    </subcellularLocation>
</comment>
<evidence type="ECO:0000313" key="7">
    <source>
        <dbReference type="EMBL" id="EST41984.1"/>
    </source>
</evidence>
<dbReference type="InterPro" id="IPR016155">
    <property type="entry name" value="Mopterin_synth/thiamin_S_b"/>
</dbReference>
<comment type="function">
    <text evidence="5">Acts as a sulfur carrier required for 2-thiolation of mcm(5)S(2)U at tRNA wobble positions of cytosolic tRNA(Lys), tRNA(Glu) and tRNA(Gln). Serves as sulfur donor in tRNA 2-thiolation reaction by being thiocarboxylated (-COSH) at its C-terminus by the MOCS3/UBA4 homolog. The sulfur is then transferred to tRNA to form 2-thiolation of mcm(5)S(2)U. Also acts as a ubiquitin-like protein (UBL) that is covalently conjugated via an isopeptide bond to lysine residues of target proteins. The thiocarboxylated form serves as substrate for conjugation and oxidative stress specifically induces the formation of UBL-protein conjugates.</text>
</comment>
<keyword evidence="9" id="KW-1185">Reference proteome</keyword>
<dbReference type="EMBL" id="AUWU02000003">
    <property type="protein sequence ID" value="KAH0574910.1"/>
    <property type="molecule type" value="Genomic_DNA"/>
</dbReference>
<evidence type="ECO:0000256" key="4">
    <source>
        <dbReference type="ARBA" id="ARBA00022786"/>
    </source>
</evidence>
<reference evidence="7 8" key="1">
    <citation type="journal article" date="2014" name="PLoS Genet.">
        <title>The Genome of Spironucleus salmonicida Highlights a Fish Pathogen Adapted to Fluctuating Environments.</title>
        <authorList>
            <person name="Xu F."/>
            <person name="Jerlstrom-Hultqvist J."/>
            <person name="Einarsson E."/>
            <person name="Astvaldsson A."/>
            <person name="Svard S.G."/>
            <person name="Andersson J.O."/>
        </authorList>
    </citation>
    <scope>NUCLEOTIDE SEQUENCE</scope>
    <source>
        <strain evidence="8">ATCC 50377</strain>
    </source>
</reference>
<evidence type="ECO:0000313" key="9">
    <source>
        <dbReference type="Proteomes" id="UP000018208"/>
    </source>
</evidence>
<dbReference type="GO" id="GO:0032447">
    <property type="term" value="P:protein urmylation"/>
    <property type="evidence" value="ECO:0007669"/>
    <property type="project" value="UniProtKB-UniRule"/>
</dbReference>
<dbReference type="VEuPathDB" id="GiardiaDB:SS50377_22526"/>
<dbReference type="GO" id="GO:0005829">
    <property type="term" value="C:cytosol"/>
    <property type="evidence" value="ECO:0007669"/>
    <property type="project" value="UniProtKB-UniRule"/>
</dbReference>
<reference evidence="8" key="2">
    <citation type="submission" date="2020-12" db="EMBL/GenBank/DDBJ databases">
        <title>New Spironucleus salmonicida genome in near-complete chromosomes.</title>
        <authorList>
            <person name="Xu F."/>
            <person name="Kurt Z."/>
            <person name="Jimenez-Gonzalez A."/>
            <person name="Astvaldsson A."/>
            <person name="Andersson J.O."/>
            <person name="Svard S.G."/>
        </authorList>
    </citation>
    <scope>NUCLEOTIDE SEQUENCE</scope>
    <source>
        <strain evidence="8">ATCC 50377</strain>
    </source>
</reference>
<dbReference type="UniPathway" id="UPA00988"/>
<name>V6LMN7_9EUKA</name>
<comment type="similarity">
    <text evidence="5 6">Belongs to the URM1 family.</text>
</comment>
<dbReference type="EMBL" id="KI546166">
    <property type="protein sequence ID" value="EST41984.1"/>
    <property type="molecule type" value="Genomic_DNA"/>
</dbReference>
<gene>
    <name evidence="7" type="ORF">SS50377_18289</name>
    <name evidence="8" type="ORF">SS50377_22526</name>
</gene>
<evidence type="ECO:0000256" key="2">
    <source>
        <dbReference type="ARBA" id="ARBA00022499"/>
    </source>
</evidence>
<dbReference type="InterPro" id="IPR015221">
    <property type="entry name" value="Urm1"/>
</dbReference>
<evidence type="ECO:0000313" key="8">
    <source>
        <dbReference type="EMBL" id="KAH0574910.1"/>
    </source>
</evidence>
<dbReference type="Proteomes" id="UP000018208">
    <property type="component" value="Unassembled WGS sequence"/>
</dbReference>
<sequence>MIKVEFLGGLELLTNNISHFQLDIVQPCELNQVAQLITEKVITKDSEIFFQDSQIQNGIIQLINDQDIEILDSSIVKPGDKLTFISMVHGG</sequence>
<proteinExistence type="inferred from homology"/>
<evidence type="ECO:0000256" key="1">
    <source>
        <dbReference type="ARBA" id="ARBA00022490"/>
    </source>
</evidence>
<dbReference type="OrthoDB" id="10248987at2759"/>
<keyword evidence="3 5" id="KW-0819">tRNA processing</keyword>
<protein>
    <recommendedName>
        <fullName evidence="5">Ubiquitin-related modifier 1 homolog</fullName>
    </recommendedName>
</protein>
<dbReference type="InterPro" id="IPR012675">
    <property type="entry name" value="Beta-grasp_dom_sf"/>
</dbReference>
<feature type="cross-link" description="Glycyl lysine isopeptide (Gly-Lys) (interchain with K-? in acceptor proteins)" evidence="5">
    <location>
        <position position="91"/>
    </location>
</feature>
<comment type="pathway">
    <text evidence="5 6">tRNA modification; 5-methoxycarbonylmethyl-2-thiouridine-tRNA biosynthesis.</text>
</comment>
<dbReference type="Gene3D" id="3.10.20.30">
    <property type="match status" value="1"/>
</dbReference>
<keyword evidence="4 5" id="KW-0833">Ubl conjugation pathway</keyword>
<dbReference type="GO" id="GO:0002098">
    <property type="term" value="P:tRNA wobble uridine modification"/>
    <property type="evidence" value="ECO:0007669"/>
    <property type="project" value="UniProtKB-UniRule"/>
</dbReference>
<keyword evidence="1 5" id="KW-0963">Cytoplasm</keyword>
<dbReference type="SUPFAM" id="SSF54285">
    <property type="entry name" value="MoaD/ThiS"/>
    <property type="match status" value="1"/>
</dbReference>
<evidence type="ECO:0000256" key="3">
    <source>
        <dbReference type="ARBA" id="ARBA00022694"/>
    </source>
</evidence>